<dbReference type="Gene3D" id="3.40.50.1000">
    <property type="entry name" value="HAD superfamily/HAD-like"/>
    <property type="match status" value="1"/>
</dbReference>
<comment type="cofactor">
    <cofactor evidence="1">
        <name>Mg(2+)</name>
        <dbReference type="ChEBI" id="CHEBI:18420"/>
    </cofactor>
</comment>
<dbReference type="SFLD" id="SFLDS00003">
    <property type="entry name" value="Haloacid_Dehalogenase"/>
    <property type="match status" value="1"/>
</dbReference>
<dbReference type="SUPFAM" id="SSF56784">
    <property type="entry name" value="HAD-like"/>
    <property type="match status" value="1"/>
</dbReference>
<dbReference type="InterPro" id="IPR036412">
    <property type="entry name" value="HAD-like_sf"/>
</dbReference>
<dbReference type="RefSeq" id="WP_215625952.1">
    <property type="nucleotide sequence ID" value="NZ_CP067089.2"/>
</dbReference>
<dbReference type="PANTHER" id="PTHR46470">
    <property type="entry name" value="N-ACYLNEURAMINATE-9-PHOSPHATASE"/>
    <property type="match status" value="1"/>
</dbReference>
<evidence type="ECO:0000256" key="3">
    <source>
        <dbReference type="ARBA" id="ARBA00022842"/>
    </source>
</evidence>
<dbReference type="KEGG" id="bhc:JFL75_17200"/>
<evidence type="ECO:0000256" key="1">
    <source>
        <dbReference type="ARBA" id="ARBA00001946"/>
    </source>
</evidence>
<evidence type="ECO:0000256" key="2">
    <source>
        <dbReference type="ARBA" id="ARBA00022801"/>
    </source>
</evidence>
<protein>
    <submittedName>
        <fullName evidence="4">HAD family hydrolase</fullName>
    </submittedName>
</protein>
<evidence type="ECO:0000313" key="5">
    <source>
        <dbReference type="Proteomes" id="UP000595917"/>
    </source>
</evidence>
<proteinExistence type="predicted"/>
<dbReference type="Proteomes" id="UP000595917">
    <property type="component" value="Chromosome"/>
</dbReference>
<dbReference type="InterPro" id="IPR051400">
    <property type="entry name" value="HAD-like_hydrolase"/>
</dbReference>
<reference evidence="4" key="1">
    <citation type="submission" date="2021-01" db="EMBL/GenBank/DDBJ databases">
        <title>Description of Breznakiella homolactica.</title>
        <authorList>
            <person name="Song Y."/>
            <person name="Brune A."/>
        </authorList>
    </citation>
    <scope>NUCLEOTIDE SEQUENCE</scope>
    <source>
        <strain evidence="4">RmG30</strain>
    </source>
</reference>
<gene>
    <name evidence="4" type="ORF">JFL75_17200</name>
</gene>
<name>A0A7T8B9T4_9SPIR</name>
<dbReference type="NCBIfam" id="TIGR01549">
    <property type="entry name" value="HAD-SF-IA-v1"/>
    <property type="match status" value="1"/>
</dbReference>
<dbReference type="InterPro" id="IPR023214">
    <property type="entry name" value="HAD_sf"/>
</dbReference>
<dbReference type="SFLD" id="SFLDG01129">
    <property type="entry name" value="C1.5:_HAD__Beta-PGM__Phosphata"/>
    <property type="match status" value="1"/>
</dbReference>
<organism evidence="4 5">
    <name type="scientific">Breznakiella homolactica</name>
    <dbReference type="NCBI Taxonomy" id="2798577"/>
    <lineage>
        <taxon>Bacteria</taxon>
        <taxon>Pseudomonadati</taxon>
        <taxon>Spirochaetota</taxon>
        <taxon>Spirochaetia</taxon>
        <taxon>Spirochaetales</taxon>
        <taxon>Breznakiellaceae</taxon>
        <taxon>Breznakiella</taxon>
    </lineage>
</organism>
<accession>A0A7T8B9T4</accession>
<sequence>MKCYQLPEQIKALIFDMDMTLYTHAEYNRVQQEYPVQRLAELRGVSFEEMMKQLKEYRDEWSGNNGGKTLSMGNAFVAFGIPIEESVRWREELLEPADFLSEDRELQKTMEELSRTYSLGVVTNNPSLVARKTLAILGVMPFFSAVIGLDTCGVSKPHKAPFLKAAADLRAEPGACVSIGDRYDIDIALPLELGMGGILVDSVSDVYKLGPVLQNNKV</sequence>
<dbReference type="GO" id="GO:0044281">
    <property type="term" value="P:small molecule metabolic process"/>
    <property type="evidence" value="ECO:0007669"/>
    <property type="project" value="UniProtKB-ARBA"/>
</dbReference>
<dbReference type="AlphaFoldDB" id="A0A7T8B9T4"/>
<dbReference type="InterPro" id="IPR006439">
    <property type="entry name" value="HAD-SF_hydro_IA"/>
</dbReference>
<dbReference type="EMBL" id="CP067089">
    <property type="protein sequence ID" value="QQO08646.1"/>
    <property type="molecule type" value="Genomic_DNA"/>
</dbReference>
<keyword evidence="5" id="KW-1185">Reference proteome</keyword>
<dbReference type="GO" id="GO:0016787">
    <property type="term" value="F:hydrolase activity"/>
    <property type="evidence" value="ECO:0007669"/>
    <property type="project" value="UniProtKB-KW"/>
</dbReference>
<dbReference type="Pfam" id="PF00702">
    <property type="entry name" value="Hydrolase"/>
    <property type="match status" value="1"/>
</dbReference>
<keyword evidence="3" id="KW-0460">Magnesium</keyword>
<dbReference type="Gene3D" id="1.10.150.520">
    <property type="match status" value="1"/>
</dbReference>
<evidence type="ECO:0000313" key="4">
    <source>
        <dbReference type="EMBL" id="QQO08646.1"/>
    </source>
</evidence>
<keyword evidence="2 4" id="KW-0378">Hydrolase</keyword>